<dbReference type="Proteomes" id="UP000527143">
    <property type="component" value="Unassembled WGS sequence"/>
</dbReference>
<comment type="caution">
    <text evidence="1">The sequence shown here is derived from an EMBL/GenBank/DDBJ whole genome shotgun (WGS) entry which is preliminary data.</text>
</comment>
<protein>
    <submittedName>
        <fullName evidence="1">Uncharacterized protein</fullName>
    </submittedName>
</protein>
<evidence type="ECO:0000313" key="2">
    <source>
        <dbReference type="Proteomes" id="UP000527143"/>
    </source>
</evidence>
<evidence type="ECO:0000313" key="1">
    <source>
        <dbReference type="EMBL" id="MBB5709740.1"/>
    </source>
</evidence>
<name>A0A840YKV1_9SPHN</name>
<dbReference type="RefSeq" id="WP_184084906.1">
    <property type="nucleotide sequence ID" value="NZ_JACIJF010000002.1"/>
</dbReference>
<keyword evidence="2" id="KW-1185">Reference proteome</keyword>
<dbReference type="AlphaFoldDB" id="A0A840YKV1"/>
<accession>A0A840YKV1</accession>
<proteinExistence type="predicted"/>
<gene>
    <name evidence="1" type="ORF">FHT02_000962</name>
</gene>
<organism evidence="1 2">
    <name type="scientific">Sphingomonas xinjiangensis</name>
    <dbReference type="NCBI Taxonomy" id="643568"/>
    <lineage>
        <taxon>Bacteria</taxon>
        <taxon>Pseudomonadati</taxon>
        <taxon>Pseudomonadota</taxon>
        <taxon>Alphaproteobacteria</taxon>
        <taxon>Sphingomonadales</taxon>
        <taxon>Sphingomonadaceae</taxon>
        <taxon>Sphingomonas</taxon>
    </lineage>
</organism>
<sequence>MMTFSSLATLADFEEWEAERDQTLSHSTNLALIDVRACNIQTQEIAEKIRKTIGEDASRFRRVAIVTGASAIKMQMRRMSGEADTVRGLTTGHRLRLGYSKLYLCDRIENRDSRLGGAGHAINRRQQLSARTSPFGLSRGVSVR</sequence>
<reference evidence="1 2" key="1">
    <citation type="submission" date="2020-08" db="EMBL/GenBank/DDBJ databases">
        <title>Genomic Encyclopedia of Type Strains, Phase IV (KMG-IV): sequencing the most valuable type-strain genomes for metagenomic binning, comparative biology and taxonomic classification.</title>
        <authorList>
            <person name="Goeker M."/>
        </authorList>
    </citation>
    <scope>NUCLEOTIDE SEQUENCE [LARGE SCALE GENOMIC DNA]</scope>
    <source>
        <strain evidence="1 2">DSM 26736</strain>
    </source>
</reference>
<dbReference type="EMBL" id="JACIJF010000002">
    <property type="protein sequence ID" value="MBB5709740.1"/>
    <property type="molecule type" value="Genomic_DNA"/>
</dbReference>